<dbReference type="HOGENOM" id="CLU_000604_1_1_6"/>
<dbReference type="Proteomes" id="UP000017881">
    <property type="component" value="Chromosome"/>
</dbReference>
<dbReference type="PROSITE" id="PS00211">
    <property type="entry name" value="ABC_TRANSPORTER_1"/>
    <property type="match status" value="1"/>
</dbReference>
<dbReference type="GO" id="GO:0015847">
    <property type="term" value="P:putrescine transport"/>
    <property type="evidence" value="ECO:0007669"/>
    <property type="project" value="UniProtKB-ARBA"/>
</dbReference>
<evidence type="ECO:0000313" key="7">
    <source>
        <dbReference type="Proteomes" id="UP000017881"/>
    </source>
</evidence>
<dbReference type="PANTHER" id="PTHR42781">
    <property type="entry name" value="SPERMIDINE/PUTRESCINE IMPORT ATP-BINDING PROTEIN POTA"/>
    <property type="match status" value="1"/>
</dbReference>
<dbReference type="PANTHER" id="PTHR42781:SF4">
    <property type="entry name" value="SPERMIDINE_PUTRESCINE IMPORT ATP-BINDING PROTEIN POTA"/>
    <property type="match status" value="1"/>
</dbReference>
<dbReference type="eggNOG" id="COG3842">
    <property type="taxonomic scope" value="Bacteria"/>
</dbReference>
<name>R4VJT9_9GAMM</name>
<evidence type="ECO:0000313" key="6">
    <source>
        <dbReference type="EMBL" id="AGM40782.1"/>
    </source>
</evidence>
<dbReference type="FunFam" id="3.40.50.300:FF:000133">
    <property type="entry name" value="Spermidine/putrescine import ATP-binding protein PotA"/>
    <property type="match status" value="1"/>
</dbReference>
<dbReference type="Gene3D" id="3.40.50.300">
    <property type="entry name" value="P-loop containing nucleotide triphosphate hydrolases"/>
    <property type="match status" value="1"/>
</dbReference>
<feature type="domain" description="ABC transporter" evidence="5">
    <location>
        <begin position="27"/>
        <end position="258"/>
    </location>
</feature>
<dbReference type="GO" id="GO:0005524">
    <property type="term" value="F:ATP binding"/>
    <property type="evidence" value="ECO:0007669"/>
    <property type="project" value="UniProtKB-KW"/>
</dbReference>
<dbReference type="InterPro" id="IPR050093">
    <property type="entry name" value="ABC_SmlMolc_Importer"/>
</dbReference>
<evidence type="ECO:0000256" key="4">
    <source>
        <dbReference type="SAM" id="MobiDB-lite"/>
    </source>
</evidence>
<dbReference type="PROSITE" id="PS50893">
    <property type="entry name" value="ABC_TRANSPORTER_2"/>
    <property type="match status" value="1"/>
</dbReference>
<dbReference type="SMART" id="SM00382">
    <property type="entry name" value="AAA"/>
    <property type="match status" value="1"/>
</dbReference>
<evidence type="ECO:0000256" key="2">
    <source>
        <dbReference type="ARBA" id="ARBA00022741"/>
    </source>
</evidence>
<dbReference type="EMBL" id="CP005963">
    <property type="protein sequence ID" value="AGM40782.1"/>
    <property type="molecule type" value="Genomic_DNA"/>
</dbReference>
<dbReference type="InterPro" id="IPR003593">
    <property type="entry name" value="AAA+_ATPase"/>
</dbReference>
<keyword evidence="2" id="KW-0547">Nucleotide-binding</keyword>
<dbReference type="GO" id="GO:0016887">
    <property type="term" value="F:ATP hydrolysis activity"/>
    <property type="evidence" value="ECO:0007669"/>
    <property type="project" value="InterPro"/>
</dbReference>
<gene>
    <name evidence="6" type="ORF">SPISAL_03440</name>
</gene>
<dbReference type="AlphaFoldDB" id="R4VJT9"/>
<dbReference type="Pfam" id="PF00005">
    <property type="entry name" value="ABC_tran"/>
    <property type="match status" value="1"/>
</dbReference>
<evidence type="ECO:0000256" key="3">
    <source>
        <dbReference type="ARBA" id="ARBA00022840"/>
    </source>
</evidence>
<dbReference type="KEGG" id="ssal:SPISAL_03440"/>
<keyword evidence="1" id="KW-0813">Transport</keyword>
<accession>R4VJT9</accession>
<sequence length="368" mass="39704">MTVQSPFAGASTRPETEAQPARAASSIRIEGLSKSFDGAVSALSDITLEINPGEFFTLLGPSGCGKTTLLRLLAGLESPDAGTIYIGDQPMAGVPAHRRSVNTVFQSYALFPHRNVRRNIAFGLQMRGTDAAEIDRRVEAMAALIGIESLLERGVHQLSGGQRQRVALARALVNEPDVLLLDEPLSALDAGLRGRLQVELKRLQDQLGMTFVFVTHDQEEAMVMSDRMAVLDGGEIAQVGTPQAIYEQPSDLFVARFMGHENLLPITHQDDEGIETALGRIEGVFTAGSHLLLRPEALKLHATPQAARPHFEAQVIECLYRGPVTDYRLRCGEAQIAVRCGNEGQRRPGVGETVQVEVAPAGTATLQG</sequence>
<feature type="region of interest" description="Disordered" evidence="4">
    <location>
        <begin position="1"/>
        <end position="24"/>
    </location>
</feature>
<organism evidence="6 7">
    <name type="scientific">Spiribacter salinus M19-40</name>
    <dbReference type="NCBI Taxonomy" id="1260251"/>
    <lineage>
        <taxon>Bacteria</taxon>
        <taxon>Pseudomonadati</taxon>
        <taxon>Pseudomonadota</taxon>
        <taxon>Gammaproteobacteria</taxon>
        <taxon>Chromatiales</taxon>
        <taxon>Ectothiorhodospiraceae</taxon>
        <taxon>Spiribacter</taxon>
    </lineage>
</organism>
<dbReference type="SUPFAM" id="SSF50331">
    <property type="entry name" value="MOP-like"/>
    <property type="match status" value="1"/>
</dbReference>
<dbReference type="SUPFAM" id="SSF52540">
    <property type="entry name" value="P-loop containing nucleoside triphosphate hydrolases"/>
    <property type="match status" value="1"/>
</dbReference>
<dbReference type="InterPro" id="IPR017871">
    <property type="entry name" value="ABC_transporter-like_CS"/>
</dbReference>
<dbReference type="GO" id="GO:0043190">
    <property type="term" value="C:ATP-binding cassette (ABC) transporter complex"/>
    <property type="evidence" value="ECO:0007669"/>
    <property type="project" value="InterPro"/>
</dbReference>
<reference evidence="6 7" key="1">
    <citation type="journal article" date="2013" name="Genome Announc.">
        <title>Draft Genome of Spiribacter salinus M19-40, an Abundant Gammaproteobacterium in Aquatic Hypersaline Environments.</title>
        <authorList>
            <person name="Leon M.J."/>
            <person name="Ghai R."/>
            <person name="Fernandez A.B."/>
            <person name="Sanchez-Porro C."/>
            <person name="Rodriguez-Valera F."/>
            <person name="Ventosa A."/>
        </authorList>
    </citation>
    <scope>NUCLEOTIDE SEQUENCE [LARGE SCALE GENOMIC DNA]</scope>
    <source>
        <strain evidence="6">M19-40</strain>
    </source>
</reference>
<dbReference type="Pfam" id="PF08402">
    <property type="entry name" value="TOBE_2"/>
    <property type="match status" value="1"/>
</dbReference>
<keyword evidence="7" id="KW-1185">Reference proteome</keyword>
<proteinExistence type="predicted"/>
<dbReference type="InterPro" id="IPR027417">
    <property type="entry name" value="P-loop_NTPase"/>
</dbReference>
<evidence type="ECO:0000256" key="1">
    <source>
        <dbReference type="ARBA" id="ARBA00022448"/>
    </source>
</evidence>
<dbReference type="RefSeq" id="WP_016353089.1">
    <property type="nucleotide sequence ID" value="NC_021291.1"/>
</dbReference>
<dbReference type="InterPro" id="IPR013611">
    <property type="entry name" value="Transp-assoc_OB_typ2"/>
</dbReference>
<dbReference type="GO" id="GO:0022857">
    <property type="term" value="F:transmembrane transporter activity"/>
    <property type="evidence" value="ECO:0007669"/>
    <property type="project" value="InterPro"/>
</dbReference>
<dbReference type="PATRIC" id="fig|1260251.3.peg.693"/>
<protein>
    <submittedName>
        <fullName evidence="6">ABC transporter-like protein</fullName>
    </submittedName>
</protein>
<keyword evidence="3" id="KW-0067">ATP-binding</keyword>
<dbReference type="InterPro" id="IPR003439">
    <property type="entry name" value="ABC_transporter-like_ATP-bd"/>
</dbReference>
<evidence type="ECO:0000259" key="5">
    <source>
        <dbReference type="PROSITE" id="PS50893"/>
    </source>
</evidence>
<dbReference type="InterPro" id="IPR008995">
    <property type="entry name" value="Mo/tungstate-bd_C_term_dom"/>
</dbReference>